<gene>
    <name evidence="1" type="ordered locus">Nitsa_1768</name>
</gene>
<reference evidence="2" key="2">
    <citation type="submission" date="2011-01" db="EMBL/GenBank/DDBJ databases">
        <title>The complete genome of Nitratifractor salsuginis DSM 16511.</title>
        <authorList>
            <consortium name="US DOE Joint Genome Institute (JGI-PGF)"/>
            <person name="Lucas S."/>
            <person name="Copeland A."/>
            <person name="Lapidus A."/>
            <person name="Bruce D."/>
            <person name="Goodwin L."/>
            <person name="Pitluck S."/>
            <person name="Kyrpides N."/>
            <person name="Mavromatis K."/>
            <person name="Ivanova N."/>
            <person name="Mikhailova N."/>
            <person name="Zeytun A."/>
            <person name="Detter J.C."/>
            <person name="Tapia R."/>
            <person name="Han C."/>
            <person name="Land M."/>
            <person name="Hauser L."/>
            <person name="Markowitz V."/>
            <person name="Cheng J.-F."/>
            <person name="Hugenholtz P."/>
            <person name="Woyke T."/>
            <person name="Wu D."/>
            <person name="Tindall B."/>
            <person name="Schuetze A."/>
            <person name="Brambilla E."/>
            <person name="Klenk H.-P."/>
            <person name="Eisen J.A."/>
        </authorList>
    </citation>
    <scope>NUCLEOTIDE SEQUENCE [LARGE SCALE GENOMIC DNA]</scope>
    <source>
        <strain evidence="2">DSM 16511 / JCM 12458 / E9I37-1</strain>
    </source>
</reference>
<proteinExistence type="predicted"/>
<dbReference type="Proteomes" id="UP000008633">
    <property type="component" value="Chromosome"/>
</dbReference>
<dbReference type="KEGG" id="nsa:Nitsa_1768"/>
<name>E6X1M2_NITSE</name>
<evidence type="ECO:0000313" key="1">
    <source>
        <dbReference type="EMBL" id="ADV47013.1"/>
    </source>
</evidence>
<dbReference type="STRING" id="749222.Nitsa_1768"/>
<keyword evidence="2" id="KW-1185">Reference proteome</keyword>
<dbReference type="eggNOG" id="COG3500">
    <property type="taxonomic scope" value="Bacteria"/>
</dbReference>
<protein>
    <submittedName>
        <fullName evidence="1">Phage tail protein D</fullName>
    </submittedName>
</protein>
<dbReference type="SUPFAM" id="SSF69279">
    <property type="entry name" value="Phage tail proteins"/>
    <property type="match status" value="1"/>
</dbReference>
<dbReference type="HOGENOM" id="CLU_923874_0_0_7"/>
<evidence type="ECO:0000313" key="2">
    <source>
        <dbReference type="Proteomes" id="UP000008633"/>
    </source>
</evidence>
<dbReference type="AlphaFoldDB" id="E6X1M2"/>
<accession>E6X1M2</accession>
<dbReference type="Pfam" id="PF05954">
    <property type="entry name" value="Phage_GPD"/>
    <property type="match status" value="1"/>
</dbReference>
<organism evidence="1 2">
    <name type="scientific">Nitratifractor salsuginis (strain DSM 16511 / JCM 12458 / E9I37-1)</name>
    <dbReference type="NCBI Taxonomy" id="749222"/>
    <lineage>
        <taxon>Bacteria</taxon>
        <taxon>Pseudomonadati</taxon>
        <taxon>Campylobacterota</taxon>
        <taxon>Epsilonproteobacteria</taxon>
        <taxon>Campylobacterales</taxon>
        <taxon>Sulfurovaceae</taxon>
        <taxon>Nitratifractor</taxon>
    </lineage>
</organism>
<sequence>MVVTPFIQVLGALVATGVSEVSVTDNIDDESDSLSVVCEFSSATIAQEMTVTALAGYQEGALWPLGSYNLQSIEPENDRERLIFTSAAFSDEMKKKRDKSYQKLTLKELVGKVAKRYGLQVKCDMTHQLEHVDQKNESDVALLKRFADKYNAIFNVKNSTLIFLSKKSDALPYFVINAMQAEKWHFRQSRKFYYNSVRAKYHDPKRNKKVEIVVGKGAPEYHMEIQAKNKQEAKDLATAKLEKLQAKSRTGSVTIEGQNIIAGGKVTCVGFGKADGEYLITRAVHKVGEKFTSTVELEWAI</sequence>
<dbReference type="RefSeq" id="WP_013554698.1">
    <property type="nucleotide sequence ID" value="NC_014935.1"/>
</dbReference>
<dbReference type="OrthoDB" id="5346920at2"/>
<reference evidence="1 2" key="1">
    <citation type="journal article" date="2011" name="Stand. Genomic Sci.">
        <title>Complete genome sequence of Nitratifractor salsuginis type strain (E9I37-1).</title>
        <authorList>
            <person name="Anderson I."/>
            <person name="Sikorski J."/>
            <person name="Zeytun A."/>
            <person name="Nolan M."/>
            <person name="Lapidus A."/>
            <person name="Lucas S."/>
            <person name="Hammon N."/>
            <person name="Deshpande S."/>
            <person name="Cheng J.F."/>
            <person name="Tapia R."/>
            <person name="Han C."/>
            <person name="Goodwin L."/>
            <person name="Pitluck S."/>
            <person name="Liolios K."/>
            <person name="Pagani I."/>
            <person name="Ivanova N."/>
            <person name="Huntemann M."/>
            <person name="Mavromatis K."/>
            <person name="Ovchinikova G."/>
            <person name="Pati A."/>
            <person name="Chen A."/>
            <person name="Palaniappan K."/>
            <person name="Land M."/>
            <person name="Hauser L."/>
            <person name="Brambilla E.M."/>
            <person name="Ngatchou-Djao O.D."/>
            <person name="Rohde M."/>
            <person name="Tindall B.J."/>
            <person name="Goker M."/>
            <person name="Detter J.C."/>
            <person name="Woyke T."/>
            <person name="Bristow J."/>
            <person name="Eisen J.A."/>
            <person name="Markowitz V."/>
            <person name="Hugenholtz P."/>
            <person name="Klenk H.P."/>
            <person name="Kyrpides N.C."/>
        </authorList>
    </citation>
    <scope>NUCLEOTIDE SEQUENCE [LARGE SCALE GENOMIC DNA]</scope>
    <source>
        <strain evidence="2">DSM 16511 / JCM 12458 / E9I37-1</strain>
    </source>
</reference>
<dbReference type="EMBL" id="CP002452">
    <property type="protein sequence ID" value="ADV47013.1"/>
    <property type="molecule type" value="Genomic_DNA"/>
</dbReference>